<dbReference type="OrthoDB" id="9786534at2"/>
<dbReference type="RefSeq" id="WP_071313320.1">
    <property type="nucleotide sequence ID" value="NZ_MLQQ01000019.1"/>
</dbReference>
<accession>A0A1S2LJD2</accession>
<dbReference type="EMBL" id="MLQQ01000019">
    <property type="protein sequence ID" value="OIJ12622.1"/>
    <property type="molecule type" value="Genomic_DNA"/>
</dbReference>
<comment type="caution">
    <text evidence="1">The sequence shown here is derived from an EMBL/GenBank/DDBJ whole genome shotgun (WGS) entry which is preliminary data.</text>
</comment>
<organism evidence="1 2">
    <name type="scientific">Anaerobacillus arseniciselenatis</name>
    <dbReference type="NCBI Taxonomy" id="85682"/>
    <lineage>
        <taxon>Bacteria</taxon>
        <taxon>Bacillati</taxon>
        <taxon>Bacillota</taxon>
        <taxon>Bacilli</taxon>
        <taxon>Bacillales</taxon>
        <taxon>Bacillaceae</taxon>
        <taxon>Anaerobacillus</taxon>
    </lineage>
</organism>
<dbReference type="Proteomes" id="UP000180098">
    <property type="component" value="Unassembled WGS sequence"/>
</dbReference>
<gene>
    <name evidence="1" type="ORF">BKP35_10565</name>
</gene>
<dbReference type="AlphaFoldDB" id="A0A1S2LJD2"/>
<dbReference type="Pfam" id="PF20181">
    <property type="entry name" value="DUF6544"/>
    <property type="match status" value="1"/>
</dbReference>
<dbReference type="InterPro" id="IPR046674">
    <property type="entry name" value="DUF6544"/>
</dbReference>
<sequence length="255" mass="29764">MRKLFEKERAREIEKFSNKISSEVFSESDITSLPEPVQKYFKVCGYIGKPKIFNADVIWKESFIKLSPEKAWTALETRQFNSVIEPVRIAYMKALTMPLQVRDIYRDGQGHMYGKLFNLIPVVNAKGKETSQSALITLFTEILFLPSYSLQDYIKWQPIDSRTAKARFTHKGIDVTGIFHFDETGKFLRFETNDRYYTEKGGKFVKKGFSAIADDYKEKDGVQIPNKVRIIWHLENGDYEYFKGEIDDIIYNVKE</sequence>
<protein>
    <submittedName>
        <fullName evidence="1">Uncharacterized protein</fullName>
    </submittedName>
</protein>
<name>A0A1S2LJD2_9BACI</name>
<proteinExistence type="predicted"/>
<keyword evidence="2" id="KW-1185">Reference proteome</keyword>
<evidence type="ECO:0000313" key="1">
    <source>
        <dbReference type="EMBL" id="OIJ12622.1"/>
    </source>
</evidence>
<reference evidence="1 2" key="1">
    <citation type="submission" date="2016-10" db="EMBL/GenBank/DDBJ databases">
        <title>Draft genome sequences of four alkaliphilic bacteria belonging to the Anaerobacillus genus.</title>
        <authorList>
            <person name="Bassil N.M."/>
            <person name="Lloyd J.R."/>
        </authorList>
    </citation>
    <scope>NUCLEOTIDE SEQUENCE [LARGE SCALE GENOMIC DNA]</scope>
    <source>
        <strain evidence="1 2">DSM 15340</strain>
    </source>
</reference>
<evidence type="ECO:0000313" key="2">
    <source>
        <dbReference type="Proteomes" id="UP000180098"/>
    </source>
</evidence>